<dbReference type="Gene3D" id="3.40.50.720">
    <property type="entry name" value="NAD(P)-binding Rossmann-like Domain"/>
    <property type="match status" value="1"/>
</dbReference>
<evidence type="ECO:0000256" key="2">
    <source>
        <dbReference type="ARBA" id="ARBA00023002"/>
    </source>
</evidence>
<gene>
    <name evidence="3" type="ORF">E1269_04220</name>
</gene>
<dbReference type="InterPro" id="IPR020904">
    <property type="entry name" value="Sc_DH/Rdtase_CS"/>
</dbReference>
<name>A0A4V2Z405_9ACTN</name>
<dbReference type="EMBL" id="SMKZ01000003">
    <property type="protein sequence ID" value="TDE14368.1"/>
    <property type="molecule type" value="Genomic_DNA"/>
</dbReference>
<evidence type="ECO:0000313" key="4">
    <source>
        <dbReference type="Proteomes" id="UP000294739"/>
    </source>
</evidence>
<dbReference type="FunCoup" id="A0A4V2Z405">
    <property type="interactions" value="143"/>
</dbReference>
<dbReference type="Proteomes" id="UP000294739">
    <property type="component" value="Unassembled WGS sequence"/>
</dbReference>
<dbReference type="OrthoDB" id="7064009at2"/>
<dbReference type="SUPFAM" id="SSF51735">
    <property type="entry name" value="NAD(P)-binding Rossmann-fold domains"/>
    <property type="match status" value="1"/>
</dbReference>
<dbReference type="InterPro" id="IPR050259">
    <property type="entry name" value="SDR"/>
</dbReference>
<sequence>MTSLTGRRALVTGANGGLGSAIATGLARAGAAVAVHSRMPGGGDAIRDAIRDAGGVARTVSGDVTRADDVARLVDDAIGGLGGLDILVNNAGVMATTPFLELDETEWRRVIDTNLTGYFLVGQAAARHMAAAGYGAIVNVSSTRQVQAWPGSAPYASSKGGTAMLTRSMALELAPLGVRVNSIAPGTFVTDLNRHYLEDADFRRQRTATIPAGRYGETSEVAEAVVYLASDEASFVVGASLAIDGGQTIW</sequence>
<proteinExistence type="inferred from homology"/>
<dbReference type="InterPro" id="IPR036291">
    <property type="entry name" value="NAD(P)-bd_dom_sf"/>
</dbReference>
<dbReference type="PANTHER" id="PTHR42879">
    <property type="entry name" value="3-OXOACYL-(ACYL-CARRIER-PROTEIN) REDUCTASE"/>
    <property type="match status" value="1"/>
</dbReference>
<dbReference type="Pfam" id="PF13561">
    <property type="entry name" value="adh_short_C2"/>
    <property type="match status" value="1"/>
</dbReference>
<accession>A0A4V2Z405</accession>
<dbReference type="GO" id="GO:0032787">
    <property type="term" value="P:monocarboxylic acid metabolic process"/>
    <property type="evidence" value="ECO:0007669"/>
    <property type="project" value="UniProtKB-ARBA"/>
</dbReference>
<dbReference type="EC" id="1.1.1.47" evidence="3"/>
<dbReference type="PANTHER" id="PTHR42879:SF2">
    <property type="entry name" value="3-OXOACYL-[ACYL-CARRIER-PROTEIN] REDUCTASE FABG"/>
    <property type="match status" value="1"/>
</dbReference>
<evidence type="ECO:0000313" key="3">
    <source>
        <dbReference type="EMBL" id="TDE14368.1"/>
    </source>
</evidence>
<keyword evidence="4" id="KW-1185">Reference proteome</keyword>
<dbReference type="GO" id="GO:0047936">
    <property type="term" value="F:glucose 1-dehydrogenase [NAD(P)+] activity"/>
    <property type="evidence" value="ECO:0007669"/>
    <property type="project" value="UniProtKB-EC"/>
</dbReference>
<comment type="caution">
    <text evidence="3">The sequence shown here is derived from an EMBL/GenBank/DDBJ whole genome shotgun (WGS) entry which is preliminary data.</text>
</comment>
<dbReference type="InterPro" id="IPR002347">
    <property type="entry name" value="SDR_fam"/>
</dbReference>
<dbReference type="PROSITE" id="PS00061">
    <property type="entry name" value="ADH_SHORT"/>
    <property type="match status" value="1"/>
</dbReference>
<dbReference type="AlphaFoldDB" id="A0A4V2Z405"/>
<dbReference type="PRINTS" id="PR00081">
    <property type="entry name" value="GDHRDH"/>
</dbReference>
<reference evidence="3 4" key="1">
    <citation type="submission" date="2019-03" db="EMBL/GenBank/DDBJ databases">
        <title>Draft genome sequences of novel Actinobacteria.</title>
        <authorList>
            <person name="Sahin N."/>
            <person name="Ay H."/>
            <person name="Saygin H."/>
        </authorList>
    </citation>
    <scope>NUCLEOTIDE SEQUENCE [LARGE SCALE GENOMIC DNA]</scope>
    <source>
        <strain evidence="3 4">5K138</strain>
    </source>
</reference>
<comment type="similarity">
    <text evidence="1">Belongs to the short-chain dehydrogenases/reductases (SDR) family.</text>
</comment>
<dbReference type="RefSeq" id="WP_131891651.1">
    <property type="nucleotide sequence ID" value="NZ_SMKZ01000003.1"/>
</dbReference>
<dbReference type="PRINTS" id="PR00080">
    <property type="entry name" value="SDRFAMILY"/>
</dbReference>
<dbReference type="NCBIfam" id="NF005559">
    <property type="entry name" value="PRK07231.1"/>
    <property type="match status" value="1"/>
</dbReference>
<dbReference type="InParanoid" id="A0A4V2Z405"/>
<protein>
    <submittedName>
        <fullName evidence="3">Glucose 1-dehydrogenase</fullName>
        <ecNumber evidence="3">1.1.1.47</ecNumber>
    </submittedName>
</protein>
<keyword evidence="2 3" id="KW-0560">Oxidoreductase</keyword>
<evidence type="ECO:0000256" key="1">
    <source>
        <dbReference type="ARBA" id="ARBA00006484"/>
    </source>
</evidence>
<dbReference type="FunFam" id="3.40.50.720:FF:000084">
    <property type="entry name" value="Short-chain dehydrogenase reductase"/>
    <property type="match status" value="1"/>
</dbReference>
<organism evidence="3 4">
    <name type="scientific">Jiangella asiatica</name>
    <dbReference type="NCBI Taxonomy" id="2530372"/>
    <lineage>
        <taxon>Bacteria</taxon>
        <taxon>Bacillati</taxon>
        <taxon>Actinomycetota</taxon>
        <taxon>Actinomycetes</taxon>
        <taxon>Jiangellales</taxon>
        <taxon>Jiangellaceae</taxon>
        <taxon>Jiangella</taxon>
    </lineage>
</organism>